<gene>
    <name evidence="3" type="ORF">MA16_Dca009235</name>
</gene>
<proteinExistence type="predicted"/>
<feature type="region of interest" description="Disordered" evidence="1">
    <location>
        <begin position="69"/>
        <end position="143"/>
    </location>
</feature>
<protein>
    <recommendedName>
        <fullName evidence="2">PHD-type zinc finger plants domain-containing protein</fullName>
    </recommendedName>
</protein>
<feature type="domain" description="PHD-type zinc finger plants" evidence="2">
    <location>
        <begin position="19"/>
        <end position="61"/>
    </location>
</feature>
<organism evidence="3 4">
    <name type="scientific">Dendrobium catenatum</name>
    <dbReference type="NCBI Taxonomy" id="906689"/>
    <lineage>
        <taxon>Eukaryota</taxon>
        <taxon>Viridiplantae</taxon>
        <taxon>Streptophyta</taxon>
        <taxon>Embryophyta</taxon>
        <taxon>Tracheophyta</taxon>
        <taxon>Spermatophyta</taxon>
        <taxon>Magnoliopsida</taxon>
        <taxon>Liliopsida</taxon>
        <taxon>Asparagales</taxon>
        <taxon>Orchidaceae</taxon>
        <taxon>Epidendroideae</taxon>
        <taxon>Malaxideae</taxon>
        <taxon>Dendrobiinae</taxon>
        <taxon>Dendrobium</taxon>
    </lineage>
</organism>
<feature type="compositionally biased region" description="Polar residues" evidence="1">
    <location>
        <begin position="120"/>
        <end position="133"/>
    </location>
</feature>
<sequence>MGSSGGGQAVPPPPSVVCCMCGDRGLSIELFRCKVCLFRSQHKYCSDLYPKTETYKACNWCLREERGKAVSRDQLATTSENSSSPSGNGSGSLGWKLQRGAPPLQLSKPVKKQRVPERAATSSEKMTTEQELSPGTGRVRQTFRGKVRRYKLLEEVSS</sequence>
<evidence type="ECO:0000313" key="4">
    <source>
        <dbReference type="Proteomes" id="UP000233837"/>
    </source>
</evidence>
<evidence type="ECO:0000256" key="1">
    <source>
        <dbReference type="SAM" id="MobiDB-lite"/>
    </source>
</evidence>
<name>A0A2I0VR66_9ASPA</name>
<reference evidence="3 4" key="1">
    <citation type="journal article" date="2016" name="Sci. Rep.">
        <title>The Dendrobium catenatum Lindl. genome sequence provides insights into polysaccharide synthase, floral development and adaptive evolution.</title>
        <authorList>
            <person name="Zhang G.Q."/>
            <person name="Xu Q."/>
            <person name="Bian C."/>
            <person name="Tsai W.C."/>
            <person name="Yeh C.M."/>
            <person name="Liu K.W."/>
            <person name="Yoshida K."/>
            <person name="Zhang L.S."/>
            <person name="Chang S.B."/>
            <person name="Chen F."/>
            <person name="Shi Y."/>
            <person name="Su Y.Y."/>
            <person name="Zhang Y.Q."/>
            <person name="Chen L.J."/>
            <person name="Yin Y."/>
            <person name="Lin M."/>
            <person name="Huang H."/>
            <person name="Deng H."/>
            <person name="Wang Z.W."/>
            <person name="Zhu S.L."/>
            <person name="Zhao X."/>
            <person name="Deng C."/>
            <person name="Niu S.C."/>
            <person name="Huang J."/>
            <person name="Wang M."/>
            <person name="Liu G.H."/>
            <person name="Yang H.J."/>
            <person name="Xiao X.J."/>
            <person name="Hsiao Y.Y."/>
            <person name="Wu W.L."/>
            <person name="Chen Y.Y."/>
            <person name="Mitsuda N."/>
            <person name="Ohme-Takagi M."/>
            <person name="Luo Y.B."/>
            <person name="Van de Peer Y."/>
            <person name="Liu Z.J."/>
        </authorList>
    </citation>
    <scope>NUCLEOTIDE SEQUENCE [LARGE SCALE GENOMIC DNA]</scope>
    <source>
        <tissue evidence="3">The whole plant</tissue>
    </source>
</reference>
<dbReference type="PANTHER" id="PTHR33779:SF1">
    <property type="entry name" value="EXPRESSED PROTEIN"/>
    <property type="match status" value="1"/>
</dbReference>
<dbReference type="Pfam" id="PF25054">
    <property type="entry name" value="PHD_pln"/>
    <property type="match status" value="1"/>
</dbReference>
<accession>A0A2I0VR66</accession>
<evidence type="ECO:0000259" key="2">
    <source>
        <dbReference type="Pfam" id="PF25054"/>
    </source>
</evidence>
<dbReference type="EMBL" id="KZ503304">
    <property type="protein sequence ID" value="PKU65906.1"/>
    <property type="molecule type" value="Genomic_DNA"/>
</dbReference>
<keyword evidence="4" id="KW-1185">Reference proteome</keyword>
<dbReference type="PANTHER" id="PTHR33779">
    <property type="entry name" value="EXPRESSED PROTEIN"/>
    <property type="match status" value="1"/>
</dbReference>
<dbReference type="OrthoDB" id="1935489at2759"/>
<dbReference type="Proteomes" id="UP000233837">
    <property type="component" value="Unassembled WGS sequence"/>
</dbReference>
<dbReference type="AlphaFoldDB" id="A0A2I0VR66"/>
<reference evidence="3 4" key="2">
    <citation type="journal article" date="2017" name="Nature">
        <title>The Apostasia genome and the evolution of orchids.</title>
        <authorList>
            <person name="Zhang G.Q."/>
            <person name="Liu K.W."/>
            <person name="Li Z."/>
            <person name="Lohaus R."/>
            <person name="Hsiao Y.Y."/>
            <person name="Niu S.C."/>
            <person name="Wang J.Y."/>
            <person name="Lin Y.C."/>
            <person name="Xu Q."/>
            <person name="Chen L.J."/>
            <person name="Yoshida K."/>
            <person name="Fujiwara S."/>
            <person name="Wang Z.W."/>
            <person name="Zhang Y.Q."/>
            <person name="Mitsuda N."/>
            <person name="Wang M."/>
            <person name="Liu G.H."/>
            <person name="Pecoraro L."/>
            <person name="Huang H.X."/>
            <person name="Xiao X.J."/>
            <person name="Lin M."/>
            <person name="Wu X.Y."/>
            <person name="Wu W.L."/>
            <person name="Chen Y.Y."/>
            <person name="Chang S.B."/>
            <person name="Sakamoto S."/>
            <person name="Ohme-Takagi M."/>
            <person name="Yagi M."/>
            <person name="Zeng S.J."/>
            <person name="Shen C.Y."/>
            <person name="Yeh C.M."/>
            <person name="Luo Y.B."/>
            <person name="Tsai W.C."/>
            <person name="Van de Peer Y."/>
            <person name="Liu Z.J."/>
        </authorList>
    </citation>
    <scope>NUCLEOTIDE SEQUENCE [LARGE SCALE GENOMIC DNA]</scope>
    <source>
        <tissue evidence="3">The whole plant</tissue>
    </source>
</reference>
<evidence type="ECO:0000313" key="3">
    <source>
        <dbReference type="EMBL" id="PKU65906.1"/>
    </source>
</evidence>
<dbReference type="InterPro" id="IPR056874">
    <property type="entry name" value="PHD_dom_pln"/>
</dbReference>